<dbReference type="PIRSF" id="PIRSF006641">
    <property type="entry name" value="CHP00092"/>
    <property type="match status" value="1"/>
</dbReference>
<dbReference type="PRINTS" id="PR00326">
    <property type="entry name" value="GTP1OBG"/>
</dbReference>
<dbReference type="PANTHER" id="PTHR23305:SF18">
    <property type="entry name" value="OBG-TYPE G DOMAIN-CONTAINING PROTEIN"/>
    <property type="match status" value="1"/>
</dbReference>
<name>A0A2H0UQD3_9BACT</name>
<organism evidence="6 7">
    <name type="scientific">Candidatus Harrisonbacteria bacterium CG10_big_fil_rev_8_21_14_0_10_45_28</name>
    <dbReference type="NCBI Taxonomy" id="1974586"/>
    <lineage>
        <taxon>Bacteria</taxon>
        <taxon>Candidatus Harrisoniibacteriota</taxon>
    </lineage>
</organism>
<dbReference type="GO" id="GO:0005525">
    <property type="term" value="F:GTP binding"/>
    <property type="evidence" value="ECO:0007669"/>
    <property type="project" value="InterPro"/>
</dbReference>
<evidence type="ECO:0000256" key="3">
    <source>
        <dbReference type="ARBA" id="ARBA00022840"/>
    </source>
</evidence>
<dbReference type="Pfam" id="PF01926">
    <property type="entry name" value="MMR_HSR1"/>
    <property type="match status" value="1"/>
</dbReference>
<keyword evidence="4" id="KW-0460">Magnesium</keyword>
<proteinExistence type="predicted"/>
<dbReference type="Gene3D" id="3.10.20.30">
    <property type="match status" value="2"/>
</dbReference>
<dbReference type="GO" id="GO:0005524">
    <property type="term" value="F:ATP binding"/>
    <property type="evidence" value="ECO:0007669"/>
    <property type="project" value="UniProtKB-KW"/>
</dbReference>
<evidence type="ECO:0000256" key="1">
    <source>
        <dbReference type="ARBA" id="ARBA00022723"/>
    </source>
</evidence>
<feature type="domain" description="OBG-type G" evidence="5">
    <location>
        <begin position="3"/>
        <end position="226"/>
    </location>
</feature>
<dbReference type="GO" id="GO:0016887">
    <property type="term" value="F:ATP hydrolysis activity"/>
    <property type="evidence" value="ECO:0007669"/>
    <property type="project" value="InterPro"/>
</dbReference>
<dbReference type="InterPro" id="IPR012675">
    <property type="entry name" value="Beta-grasp_dom_sf"/>
</dbReference>
<dbReference type="PROSITE" id="PS51710">
    <property type="entry name" value="G_OBG"/>
    <property type="match status" value="1"/>
</dbReference>
<dbReference type="Gene3D" id="3.40.50.300">
    <property type="entry name" value="P-loop containing nucleotide triphosphate hydrolases"/>
    <property type="match status" value="1"/>
</dbReference>
<evidence type="ECO:0000256" key="2">
    <source>
        <dbReference type="ARBA" id="ARBA00022741"/>
    </source>
</evidence>
<dbReference type="InterPro" id="IPR012676">
    <property type="entry name" value="TGS-like"/>
</dbReference>
<dbReference type="SUPFAM" id="SSF81271">
    <property type="entry name" value="TGS-like"/>
    <property type="match status" value="1"/>
</dbReference>
<dbReference type="Gene3D" id="1.10.150.300">
    <property type="entry name" value="TGS-like domain"/>
    <property type="match status" value="1"/>
</dbReference>
<sequence>MHLSIGIVGLPNVGKSTLFKTLTSQEILIANYEFATIDKNVGIVAVPDERLQVLSKMSNSAKTIPAVVEFYDIAGLVKGAATEGAGLGNKFLSHIRETNAIVQVVRCFSNPEIIRNQHSTDPATDIDIINTELALKDLDTITKRIPKAESDSHRPGKEGVDAKKEVEVLRQIEEKLSQGQSLLDFSDNEVVKNLALLSAKPKFYLLNGKEEDVGQEVKDKIAQEGNDFVIADLSNPETIPDVIKKAYEILGLISFFTTGEDETRAWTIVKDSSAPVAAGAIHTDFQNKFIRAEVVGYTDFVATGGWSQSRQTGKLRVEGKEYIVKDGDILVIRHAP</sequence>
<gene>
    <name evidence="6" type="ORF">COU10_01555</name>
</gene>
<dbReference type="InterPro" id="IPR023192">
    <property type="entry name" value="TGS-like_dom_sf"/>
</dbReference>
<dbReference type="InterPro" id="IPR004396">
    <property type="entry name" value="ATPase_YchF/OLA1"/>
</dbReference>
<dbReference type="InterPro" id="IPR013029">
    <property type="entry name" value="YchF_C"/>
</dbReference>
<comment type="caution">
    <text evidence="6">The sequence shown here is derived from an EMBL/GenBank/DDBJ whole genome shotgun (WGS) entry which is preliminary data.</text>
</comment>
<evidence type="ECO:0000313" key="7">
    <source>
        <dbReference type="Proteomes" id="UP000230903"/>
    </source>
</evidence>
<dbReference type="FunFam" id="3.10.20.30:FF:000001">
    <property type="entry name" value="Ribosome-binding ATPase YchF"/>
    <property type="match status" value="1"/>
</dbReference>
<dbReference type="PANTHER" id="PTHR23305">
    <property type="entry name" value="OBG GTPASE FAMILY"/>
    <property type="match status" value="1"/>
</dbReference>
<reference evidence="7" key="1">
    <citation type="submission" date="2017-09" db="EMBL/GenBank/DDBJ databases">
        <title>Depth-based differentiation of microbial function through sediment-hosted aquifers and enrichment of novel symbionts in the deep terrestrial subsurface.</title>
        <authorList>
            <person name="Probst A.J."/>
            <person name="Ladd B."/>
            <person name="Jarett J.K."/>
            <person name="Geller-Mcgrath D.E."/>
            <person name="Sieber C.M.K."/>
            <person name="Emerson J.B."/>
            <person name="Anantharaman K."/>
            <person name="Thomas B.C."/>
            <person name="Malmstrom R."/>
            <person name="Stieglmeier M."/>
            <person name="Klingl A."/>
            <person name="Woyke T."/>
            <person name="Ryan C.M."/>
            <person name="Banfield J.F."/>
        </authorList>
    </citation>
    <scope>NUCLEOTIDE SEQUENCE [LARGE SCALE GENOMIC DNA]</scope>
</reference>
<dbReference type="InterPro" id="IPR031167">
    <property type="entry name" value="G_OBG"/>
</dbReference>
<evidence type="ECO:0000259" key="5">
    <source>
        <dbReference type="PROSITE" id="PS51710"/>
    </source>
</evidence>
<evidence type="ECO:0000313" key="6">
    <source>
        <dbReference type="EMBL" id="PIR87995.1"/>
    </source>
</evidence>
<dbReference type="InterPro" id="IPR006073">
    <property type="entry name" value="GTP-bd"/>
</dbReference>
<dbReference type="EMBL" id="PFBC01000026">
    <property type="protein sequence ID" value="PIR87995.1"/>
    <property type="molecule type" value="Genomic_DNA"/>
</dbReference>
<dbReference type="InterPro" id="IPR027417">
    <property type="entry name" value="P-loop_NTPase"/>
</dbReference>
<dbReference type="SUPFAM" id="SSF52540">
    <property type="entry name" value="P-loop containing nucleoside triphosphate hydrolases"/>
    <property type="match status" value="1"/>
</dbReference>
<dbReference type="Proteomes" id="UP000230903">
    <property type="component" value="Unassembled WGS sequence"/>
</dbReference>
<accession>A0A2H0UQD3</accession>
<evidence type="ECO:0000256" key="4">
    <source>
        <dbReference type="ARBA" id="ARBA00022842"/>
    </source>
</evidence>
<keyword evidence="2" id="KW-0547">Nucleotide-binding</keyword>
<dbReference type="GO" id="GO:0046872">
    <property type="term" value="F:metal ion binding"/>
    <property type="evidence" value="ECO:0007669"/>
    <property type="project" value="UniProtKB-KW"/>
</dbReference>
<dbReference type="GO" id="GO:0005737">
    <property type="term" value="C:cytoplasm"/>
    <property type="evidence" value="ECO:0007669"/>
    <property type="project" value="TreeGrafter"/>
</dbReference>
<dbReference type="Pfam" id="PF06071">
    <property type="entry name" value="YchF-GTPase_C"/>
    <property type="match status" value="1"/>
</dbReference>
<keyword evidence="3" id="KW-0067">ATP-binding</keyword>
<keyword evidence="1" id="KW-0479">Metal-binding</keyword>
<dbReference type="AlphaFoldDB" id="A0A2H0UQD3"/>
<protein>
    <submittedName>
        <fullName evidence="6">Redox-regulated ATPase YchF</fullName>
    </submittedName>
</protein>